<accession>A0A927CSQ5</accession>
<evidence type="ECO:0000256" key="5">
    <source>
        <dbReference type="ARBA" id="ARBA00023136"/>
    </source>
</evidence>
<name>A0A927CSQ5_9BACI</name>
<dbReference type="Proteomes" id="UP000602076">
    <property type="component" value="Unassembled WGS sequence"/>
</dbReference>
<evidence type="ECO:0000256" key="3">
    <source>
        <dbReference type="ARBA" id="ARBA00022692"/>
    </source>
</evidence>
<evidence type="ECO:0000256" key="4">
    <source>
        <dbReference type="ARBA" id="ARBA00022989"/>
    </source>
</evidence>
<proteinExistence type="inferred from homology"/>
<comment type="subcellular location">
    <subcellularLocation>
        <location evidence="7">Cell membrane</location>
        <topology evidence="7">Single-pass type II membrane protein</topology>
    </subcellularLocation>
    <text evidence="7">Localizes to the division septum where it forms a ring structure.</text>
</comment>
<evidence type="ECO:0000313" key="10">
    <source>
        <dbReference type="Proteomes" id="UP000602076"/>
    </source>
</evidence>
<dbReference type="EMBL" id="JACXSI010000001">
    <property type="protein sequence ID" value="MBD3106828.1"/>
    <property type="molecule type" value="Genomic_DNA"/>
</dbReference>
<keyword evidence="5 7" id="KW-0472">Membrane</keyword>
<reference evidence="9" key="1">
    <citation type="submission" date="2020-09" db="EMBL/GenBank/DDBJ databases">
        <title>Bacillus faecalis sp. nov., a moderately halophilic bacterium isolated from cow faeces.</title>
        <authorList>
            <person name="Jiang L."/>
            <person name="Lee J."/>
        </authorList>
    </citation>
    <scope>NUCLEOTIDE SEQUENCE</scope>
    <source>
        <strain evidence="9">AGMB 02131</strain>
    </source>
</reference>
<keyword evidence="3 7" id="KW-0812">Transmembrane</keyword>
<dbReference type="AlphaFoldDB" id="A0A927CSQ5"/>
<dbReference type="NCBIfam" id="TIGR02209">
    <property type="entry name" value="ftsL_broad"/>
    <property type="match status" value="1"/>
</dbReference>
<organism evidence="9 10">
    <name type="scientific">Peribacillus faecalis</name>
    <dbReference type="NCBI Taxonomy" id="2772559"/>
    <lineage>
        <taxon>Bacteria</taxon>
        <taxon>Bacillati</taxon>
        <taxon>Bacillota</taxon>
        <taxon>Bacilli</taxon>
        <taxon>Bacillales</taxon>
        <taxon>Bacillaceae</taxon>
        <taxon>Peribacillus</taxon>
    </lineage>
</organism>
<keyword evidence="10" id="KW-1185">Reference proteome</keyword>
<dbReference type="HAMAP" id="MF_00910">
    <property type="entry name" value="FtsL"/>
    <property type="match status" value="1"/>
</dbReference>
<dbReference type="GO" id="GO:0032153">
    <property type="term" value="C:cell division site"/>
    <property type="evidence" value="ECO:0007669"/>
    <property type="project" value="UniProtKB-UniRule"/>
</dbReference>
<sequence>MGMLARKYASEEQHNHQPQTTSSTVVIRKRKITVGEKVLYILLAAFLFAVSVKIIANQYSLYVLNKEIVATENAIEEQTKVNNDLNVEISELSRYERIWERASQMGLTLDENNVKVVQD</sequence>
<comment type="caution">
    <text evidence="9">The sequence shown here is derived from an EMBL/GenBank/DDBJ whole genome shotgun (WGS) entry which is preliminary data.</text>
</comment>
<keyword evidence="2 7" id="KW-0132">Cell division</keyword>
<comment type="similarity">
    <text evidence="7">Belongs to the FtsL family.</text>
</comment>
<dbReference type="InterPro" id="IPR007060">
    <property type="entry name" value="FtsL/DivIC"/>
</dbReference>
<gene>
    <name evidence="7 9" type="primary">ftsL</name>
    <name evidence="9" type="ORF">IEO70_00360</name>
</gene>
<dbReference type="GO" id="GO:0043093">
    <property type="term" value="P:FtsZ-dependent cytokinesis"/>
    <property type="evidence" value="ECO:0007669"/>
    <property type="project" value="UniProtKB-UniRule"/>
</dbReference>
<evidence type="ECO:0000313" key="9">
    <source>
        <dbReference type="EMBL" id="MBD3106828.1"/>
    </source>
</evidence>
<feature type="transmembrane region" description="Helical" evidence="7">
    <location>
        <begin position="38"/>
        <end position="56"/>
    </location>
</feature>
<keyword evidence="4 7" id="KW-1133">Transmembrane helix</keyword>
<evidence type="ECO:0000256" key="7">
    <source>
        <dbReference type="HAMAP-Rule" id="MF_00910"/>
    </source>
</evidence>
<dbReference type="GO" id="GO:0005886">
    <property type="term" value="C:plasma membrane"/>
    <property type="evidence" value="ECO:0007669"/>
    <property type="project" value="UniProtKB-SubCell"/>
</dbReference>
<comment type="function">
    <text evidence="7">Essential cell division protein.</text>
</comment>
<evidence type="ECO:0000256" key="8">
    <source>
        <dbReference type="NCBIfam" id="TIGR02209"/>
    </source>
</evidence>
<dbReference type="InterPro" id="IPR011922">
    <property type="entry name" value="Cell_div_FtsL"/>
</dbReference>
<keyword evidence="6 7" id="KW-0131">Cell cycle</keyword>
<evidence type="ECO:0000256" key="6">
    <source>
        <dbReference type="ARBA" id="ARBA00023306"/>
    </source>
</evidence>
<protein>
    <recommendedName>
        <fullName evidence="7 8">Cell division protein FtsL</fullName>
    </recommendedName>
</protein>
<evidence type="ECO:0000256" key="2">
    <source>
        <dbReference type="ARBA" id="ARBA00022618"/>
    </source>
</evidence>
<keyword evidence="1 7" id="KW-1003">Cell membrane</keyword>
<dbReference type="Pfam" id="PF04977">
    <property type="entry name" value="DivIC"/>
    <property type="match status" value="1"/>
</dbReference>
<evidence type="ECO:0000256" key="1">
    <source>
        <dbReference type="ARBA" id="ARBA00022475"/>
    </source>
</evidence>